<evidence type="ECO:0000313" key="4">
    <source>
        <dbReference type="EMBL" id="SMF94994.1"/>
    </source>
</evidence>
<dbReference type="RefSeq" id="WP_085212845.1">
    <property type="nucleotide sequence ID" value="NZ_FXAM01000001.1"/>
</dbReference>
<keyword evidence="2 4" id="KW-0808">Transferase</keyword>
<dbReference type="NCBIfam" id="TIGR03438">
    <property type="entry name" value="egtD_ergothio"/>
    <property type="match status" value="1"/>
</dbReference>
<dbReference type="InterPro" id="IPR019257">
    <property type="entry name" value="MeTrfase_dom"/>
</dbReference>
<dbReference type="PIRSF" id="PIRSF018005">
    <property type="entry name" value="UCP018005"/>
    <property type="match status" value="1"/>
</dbReference>
<dbReference type="STRING" id="1760988.SAMN02949497_2333"/>
<dbReference type="GO" id="GO:0008168">
    <property type="term" value="F:methyltransferase activity"/>
    <property type="evidence" value="ECO:0007669"/>
    <property type="project" value="UniProtKB-KW"/>
</dbReference>
<dbReference type="PANTHER" id="PTHR43397">
    <property type="entry name" value="ERGOTHIONEINE BIOSYNTHESIS PROTEIN 1"/>
    <property type="match status" value="1"/>
</dbReference>
<keyword evidence="1 4" id="KW-0489">Methyltransferase</keyword>
<proteinExistence type="predicted"/>
<dbReference type="PANTHER" id="PTHR43397:SF1">
    <property type="entry name" value="ERGOTHIONEINE BIOSYNTHESIS PROTEIN 1"/>
    <property type="match status" value="1"/>
</dbReference>
<dbReference type="Gene3D" id="3.40.50.150">
    <property type="entry name" value="Vaccinia Virus protein VP39"/>
    <property type="match status" value="1"/>
</dbReference>
<reference evidence="4 5" key="1">
    <citation type="submission" date="2016-12" db="EMBL/GenBank/DDBJ databases">
        <authorList>
            <person name="Song W.-J."/>
            <person name="Kurnit D.M."/>
        </authorList>
    </citation>
    <scope>NUCLEOTIDE SEQUENCE [LARGE SCALE GENOMIC DNA]</scope>
    <source>
        <strain evidence="4 5">175</strain>
    </source>
</reference>
<dbReference type="AlphaFoldDB" id="A0A1Y6D3M6"/>
<accession>A0A1Y6D3M6</accession>
<dbReference type="InterPro" id="IPR051128">
    <property type="entry name" value="EgtD_Methyltrsf_superfamily"/>
</dbReference>
<evidence type="ECO:0000259" key="3">
    <source>
        <dbReference type="Pfam" id="PF10017"/>
    </source>
</evidence>
<feature type="domain" description="Histidine-specific methyltransferase SAM-dependent" evidence="3">
    <location>
        <begin position="17"/>
        <end position="318"/>
    </location>
</feature>
<sequence>MTQWLRFTQKAAGAADFRAEVLSGLGQAHKRLPSKFFYDREGSALFEAICATPEYYPARAEAAILRDQAAAIAETVGRDCVLIEPGSGASRKVRLLLDGLRPRLYLPLDICGEYLLGAARGLVAERPGLRVHAVCMDYGQGLDLLESCLPPGDHKRVVFFPGSTIGNFEPGEALAFLGQVARLVAPAGGLLIGVDVRKEPEQLHRAYNDAQGLTREFNLNLLRRINHALQADFDPGRFYHYAFYHTRKCRVEMHLVSRGAQRVRVAGESLGFADGESIHTENCYKYTVEEFRALAVMAGFRAMGCWRDEAGLFSVQYFELRGQDAG</sequence>
<dbReference type="GO" id="GO:0032259">
    <property type="term" value="P:methylation"/>
    <property type="evidence" value="ECO:0007669"/>
    <property type="project" value="UniProtKB-KW"/>
</dbReference>
<evidence type="ECO:0000256" key="1">
    <source>
        <dbReference type="ARBA" id="ARBA00022603"/>
    </source>
</evidence>
<dbReference type="InterPro" id="IPR017804">
    <property type="entry name" value="MeTrfase_EgtD-like"/>
</dbReference>
<dbReference type="Pfam" id="PF10017">
    <property type="entry name" value="Methyltransf_33"/>
    <property type="match status" value="1"/>
</dbReference>
<keyword evidence="5" id="KW-1185">Reference proteome</keyword>
<evidence type="ECO:0000313" key="5">
    <source>
        <dbReference type="Proteomes" id="UP000192923"/>
    </source>
</evidence>
<dbReference type="OrthoDB" id="5289726at2"/>
<dbReference type="EMBL" id="FXAM01000001">
    <property type="protein sequence ID" value="SMF94994.1"/>
    <property type="molecule type" value="Genomic_DNA"/>
</dbReference>
<dbReference type="InterPro" id="IPR035094">
    <property type="entry name" value="EgtD"/>
</dbReference>
<dbReference type="InterPro" id="IPR029063">
    <property type="entry name" value="SAM-dependent_MTases_sf"/>
</dbReference>
<organism evidence="4 5">
    <name type="scientific">Methylomagnum ishizawai</name>
    <dbReference type="NCBI Taxonomy" id="1760988"/>
    <lineage>
        <taxon>Bacteria</taxon>
        <taxon>Pseudomonadati</taxon>
        <taxon>Pseudomonadota</taxon>
        <taxon>Gammaproteobacteria</taxon>
        <taxon>Methylococcales</taxon>
        <taxon>Methylococcaceae</taxon>
        <taxon>Methylomagnum</taxon>
    </lineage>
</organism>
<dbReference type="SUPFAM" id="SSF53335">
    <property type="entry name" value="S-adenosyl-L-methionine-dependent methyltransferases"/>
    <property type="match status" value="1"/>
</dbReference>
<protein>
    <submittedName>
        <fullName evidence="4">Dimethylhistidine N-methyltransferase</fullName>
    </submittedName>
</protein>
<dbReference type="Proteomes" id="UP000192923">
    <property type="component" value="Unassembled WGS sequence"/>
</dbReference>
<name>A0A1Y6D3M6_9GAMM</name>
<gene>
    <name evidence="4" type="ORF">SAMN02949497_2333</name>
</gene>
<evidence type="ECO:0000256" key="2">
    <source>
        <dbReference type="ARBA" id="ARBA00022679"/>
    </source>
</evidence>